<feature type="region of interest" description="Disordered" evidence="1">
    <location>
        <begin position="635"/>
        <end position="745"/>
    </location>
</feature>
<feature type="region of interest" description="Disordered" evidence="1">
    <location>
        <begin position="349"/>
        <end position="383"/>
    </location>
</feature>
<feature type="compositionally biased region" description="Pro residues" evidence="1">
    <location>
        <begin position="701"/>
        <end position="723"/>
    </location>
</feature>
<feature type="region of interest" description="Disordered" evidence="1">
    <location>
        <begin position="74"/>
        <end position="106"/>
    </location>
</feature>
<evidence type="ECO:0000313" key="2">
    <source>
        <dbReference type="EMBL" id="CPT61171.1"/>
    </source>
</evidence>
<feature type="compositionally biased region" description="Low complexity" evidence="1">
    <location>
        <begin position="652"/>
        <end position="664"/>
    </location>
</feature>
<feature type="compositionally biased region" description="Low complexity" evidence="1">
    <location>
        <begin position="354"/>
        <end position="377"/>
    </location>
</feature>
<proteinExistence type="predicted"/>
<feature type="compositionally biased region" description="Basic and acidic residues" evidence="1">
    <location>
        <begin position="74"/>
        <end position="84"/>
    </location>
</feature>
<reference evidence="2 3" key="1">
    <citation type="submission" date="2015-03" db="EMBL/GenBank/DDBJ databases">
        <authorList>
            <consortium name="Pathogen Informatics"/>
            <person name="Murphy D."/>
        </authorList>
    </citation>
    <scope>NUCLEOTIDE SEQUENCE [LARGE SCALE GENOMIC DNA]</scope>
    <source>
        <strain evidence="2 3">PAP036</strain>
    </source>
</reference>
<evidence type="ECO:0000313" key="3">
    <source>
        <dbReference type="Proteomes" id="UP000038487"/>
    </source>
</evidence>
<feature type="region of interest" description="Disordered" evidence="1">
    <location>
        <begin position="444"/>
        <end position="513"/>
    </location>
</feature>
<feature type="compositionally biased region" description="Basic and acidic residues" evidence="1">
    <location>
        <begin position="504"/>
        <end position="513"/>
    </location>
</feature>
<evidence type="ECO:0000256" key="1">
    <source>
        <dbReference type="SAM" id="MobiDB-lite"/>
    </source>
</evidence>
<protein>
    <submittedName>
        <fullName evidence="2">Uncharacterized protein</fullName>
    </submittedName>
</protein>
<gene>
    <name evidence="2" type="ORF">ERS075527_04619</name>
</gene>
<dbReference type="Proteomes" id="UP000038487">
    <property type="component" value="Unassembled WGS sequence"/>
</dbReference>
<organism evidence="2 3">
    <name type="scientific">Mycobacteroides abscessus</name>
    <dbReference type="NCBI Taxonomy" id="36809"/>
    <lineage>
        <taxon>Bacteria</taxon>
        <taxon>Bacillati</taxon>
        <taxon>Actinomycetota</taxon>
        <taxon>Actinomycetes</taxon>
        <taxon>Mycobacteriales</taxon>
        <taxon>Mycobacteriaceae</taxon>
        <taxon>Mycobacteroides</taxon>
    </lineage>
</organism>
<dbReference type="EMBL" id="CSUW01000012">
    <property type="protein sequence ID" value="CPT61171.1"/>
    <property type="molecule type" value="Genomic_DNA"/>
</dbReference>
<dbReference type="AlphaFoldDB" id="A0AB33TBD1"/>
<feature type="compositionally biased region" description="Low complexity" evidence="1">
    <location>
        <begin position="680"/>
        <end position="700"/>
    </location>
</feature>
<dbReference type="RefSeq" id="WP_052538183.1">
    <property type="nucleotide sequence ID" value="NZ_CSUW01000012.1"/>
</dbReference>
<sequence length="745" mass="76083">MTDPIEQAIDRYNAVLTQPTGRLWAPVCLRQIEDAVDAKYGAGTWKRDLAPELSSELVAGKRLDPAILVARLKDAGSHTDRRAPDSSSPAPAGTTPAISTLLSGPPDGERKWLQGNAVLPALDPSDNTALNALDAGIEALNQSWFVVDPAQAWFPDGARFPGSGTNISSLGATYDLAKNLIPQWRIAIDTLLKAFEGSGEQLIEQQLVKIRASLTTLATDAESSSDLHNQIARYGIAANDSFQQLRGEELAKRKDIVNTAREVARAKMNASLPQGIHVTDEAVDKADVTAYSSRGEFVKITPVATTLSKTDEVTRHGAAIAAIAKQITVPAAVAPELISAGVAGADNGTAHGTTPAGRPGSSAAAPGGRPGASTPAGAGKGATSDLSKLLSALGTGGLGQQLPGAIAPAQQAAQQAAQPLNQAAQQAAQQAGKVPEELLKSLKSAAPDNQRHTGLDTAAAKAAGKDRSAATTATFSPPGPATPKSVGMPGSDARPHQLDATGKPVDKEHTGKVDKDAVPLSKKSIKPFDLAVPANGHNVQVKNIPDPRLGEMMLNMADATADKPCSVLDAAKASGMDLTSLGDPIDPEDVHVGDAVIGAYQSGMYLGEGLVMTSTGLIEDLAEVLGDNGFISEIPLPDLPDDAPLPDAKGEAPVANPAPAPSDSAARDMTPLPPNPAPAVPNAAPAPAATPAEPAAAAPPQVAPTPPPPPPVQPSAPPAPPAAAPEVAPTGPMPQQVNYQGHALG</sequence>
<comment type="caution">
    <text evidence="2">The sequence shown here is derived from an EMBL/GenBank/DDBJ whole genome shotgun (WGS) entry which is preliminary data.</text>
</comment>
<name>A0AB33TBD1_9MYCO</name>
<accession>A0AB33TBD1</accession>